<gene>
    <name evidence="1" type="ORF">ID128_00490</name>
</gene>
<evidence type="ECO:0000313" key="2">
    <source>
        <dbReference type="Proteomes" id="UP000516514"/>
    </source>
</evidence>
<accession>A0A7L7YMC1</accession>
<dbReference type="EMBL" id="CP061738">
    <property type="protein sequence ID" value="QOD38390.1"/>
    <property type="molecule type" value="Genomic_DNA"/>
</dbReference>
<protein>
    <submittedName>
        <fullName evidence="1">Uncharacterized protein</fullName>
    </submittedName>
</protein>
<organism evidence="1 2">
    <name type="scientific">Candidatus Wolbachia massiliensis</name>
    <dbReference type="NCBI Taxonomy" id="1845000"/>
    <lineage>
        <taxon>Bacteria</taxon>
        <taxon>Pseudomonadati</taxon>
        <taxon>Pseudomonadota</taxon>
        <taxon>Alphaproteobacteria</taxon>
        <taxon>Rickettsiales</taxon>
        <taxon>Anaplasmataceae</taxon>
        <taxon>Wolbachieae</taxon>
        <taxon>Wolbachia</taxon>
    </lineage>
</organism>
<keyword evidence="2" id="KW-1185">Reference proteome</keyword>
<dbReference type="KEGG" id="wms:ID128_00490"/>
<evidence type="ECO:0000313" key="1">
    <source>
        <dbReference type="EMBL" id="QOD38390.1"/>
    </source>
</evidence>
<dbReference type="AlphaFoldDB" id="A0A7L7YMC1"/>
<name>A0A7L7YMC1_9RICK</name>
<dbReference type="Proteomes" id="UP000516514">
    <property type="component" value="Chromosome"/>
</dbReference>
<proteinExistence type="predicted"/>
<sequence>MDFSQYVKGNTLSLISCDTINISELVSFLQNNPNIRPAAKWYVLISG</sequence>
<reference evidence="1 2" key="1">
    <citation type="submission" date="2020-09" db="EMBL/GenBank/DDBJ databases">
        <title>An Earliest Endosymbiont, Wolbachia massiliensis sp. nov., Strain PL13 From the Bed Bug (Cimex hemipterius), Type strain of a New supergroup T.</title>
        <authorList>
            <person name="Laidoudi Y."/>
            <person name="Levasseur A."/>
            <person name="Medkour H."/>
            <person name="Maaloum M."/>
            <person name="BenKhedher M."/>
            <person name="Sambou M."/>
            <person name="Bassene H."/>
            <person name="Davoust B."/>
            <person name="Fenollar F."/>
            <person name="Raoult D."/>
            <person name="Mediannikov O."/>
        </authorList>
    </citation>
    <scope>NUCLEOTIDE SEQUENCE [LARGE SCALE GENOMIC DNA]</scope>
    <source>
        <strain evidence="1 2">PL13</strain>
    </source>
</reference>